<feature type="compositionally biased region" description="Low complexity" evidence="1">
    <location>
        <begin position="69"/>
        <end position="79"/>
    </location>
</feature>
<sequence length="518" mass="55834">MFTPPPSPTPSAAKPTTLKNLGSPPPSYSRMRTPSPLGSPSSSPGSSPRPHSRYLSPLPSPRLPPSTPPSSRSLEPTTSKGPQKNKLIPPPLPLPTSSKFSVRHASNVEKDQMATKRKVGRRLKWAAILIPIAFILLTTSERWFSPSSERSRWNLKLSNLRLDQFLGVFYSQERYAVQEARPSCNYRGSPSISSSSPILAPSSRHPPIDDVSSELHHYQKRQDASSPVAFPSAAPSATSLFPAPSASTTAATAQPLPTVPSSPPTTPPVPTPFPQPFDSEISTNFSSNSCFNFFTDMLNRAEFRSCRPFGLLVGSSDEFLKAQNNLTLLNSLLWGTCNTNTASNQCNINMAGFATSLREQCKEDLDDGNSRAVNTLIALDAYPLMRNAGCRIDPSANTYCFVNAVHNTNPADLYFYQLALGTSFPRGSDPTCSACARNLMSLYAEALQSDGTSGTGGQKVLTGLRKTYDAAAQRAVNQCGTGYATVNVASSASSLIGERKNSVTMTFVLASLIWFALL</sequence>
<feature type="compositionally biased region" description="Low complexity" evidence="1">
    <location>
        <begin position="34"/>
        <end position="57"/>
    </location>
</feature>
<dbReference type="AlphaFoldDB" id="A0A9P6A374"/>
<evidence type="ECO:0000259" key="2">
    <source>
        <dbReference type="Pfam" id="PF24855"/>
    </source>
</evidence>
<name>A0A9P6A374_PLEER</name>
<dbReference type="PANTHER" id="PTHR39460">
    <property type="entry name" value="EXPRESSED PROTEIN"/>
    <property type="match status" value="1"/>
</dbReference>
<gene>
    <name evidence="3" type="ORF">BDN71DRAFT_746084</name>
</gene>
<feature type="compositionally biased region" description="Low complexity" evidence="1">
    <location>
        <begin position="241"/>
        <end position="256"/>
    </location>
</feature>
<protein>
    <recommendedName>
        <fullName evidence="2">DUF7729 domain-containing protein</fullName>
    </recommendedName>
</protein>
<feature type="domain" description="DUF7729" evidence="2">
    <location>
        <begin position="272"/>
        <end position="487"/>
    </location>
</feature>
<evidence type="ECO:0000313" key="3">
    <source>
        <dbReference type="EMBL" id="KAF9496411.1"/>
    </source>
</evidence>
<reference evidence="3" key="1">
    <citation type="submission" date="2020-11" db="EMBL/GenBank/DDBJ databases">
        <authorList>
            <consortium name="DOE Joint Genome Institute"/>
            <person name="Ahrendt S."/>
            <person name="Riley R."/>
            <person name="Andreopoulos W."/>
            <person name="Labutti K."/>
            <person name="Pangilinan J."/>
            <person name="Ruiz-Duenas F.J."/>
            <person name="Barrasa J.M."/>
            <person name="Sanchez-Garcia M."/>
            <person name="Camarero S."/>
            <person name="Miyauchi S."/>
            <person name="Serrano A."/>
            <person name="Linde D."/>
            <person name="Babiker R."/>
            <person name="Drula E."/>
            <person name="Ayuso-Fernandez I."/>
            <person name="Pacheco R."/>
            <person name="Padilla G."/>
            <person name="Ferreira P."/>
            <person name="Barriuso J."/>
            <person name="Kellner H."/>
            <person name="Castanera R."/>
            <person name="Alfaro M."/>
            <person name="Ramirez L."/>
            <person name="Pisabarro A.G."/>
            <person name="Kuo A."/>
            <person name="Tritt A."/>
            <person name="Lipzen A."/>
            <person name="He G."/>
            <person name="Yan M."/>
            <person name="Ng V."/>
            <person name="Cullen D."/>
            <person name="Martin F."/>
            <person name="Rosso M.-N."/>
            <person name="Henrissat B."/>
            <person name="Hibbett D."/>
            <person name="Martinez A.T."/>
            <person name="Grigoriev I.V."/>
        </authorList>
    </citation>
    <scope>NUCLEOTIDE SEQUENCE</scope>
    <source>
        <strain evidence="3">ATCC 90797</strain>
    </source>
</reference>
<feature type="compositionally biased region" description="Pro residues" evidence="1">
    <location>
        <begin position="257"/>
        <end position="272"/>
    </location>
</feature>
<accession>A0A9P6A374</accession>
<evidence type="ECO:0000256" key="1">
    <source>
        <dbReference type="SAM" id="MobiDB-lite"/>
    </source>
</evidence>
<feature type="region of interest" description="Disordered" evidence="1">
    <location>
        <begin position="1"/>
        <end position="99"/>
    </location>
</feature>
<feature type="region of interest" description="Disordered" evidence="1">
    <location>
        <begin position="241"/>
        <end position="272"/>
    </location>
</feature>
<dbReference type="OrthoDB" id="2564812at2759"/>
<keyword evidence="4" id="KW-1185">Reference proteome</keyword>
<feature type="compositionally biased region" description="Pro residues" evidence="1">
    <location>
        <begin position="58"/>
        <end position="68"/>
    </location>
</feature>
<dbReference type="Pfam" id="PF24855">
    <property type="entry name" value="DUF7729"/>
    <property type="match status" value="1"/>
</dbReference>
<dbReference type="PANTHER" id="PTHR39460:SF1">
    <property type="entry name" value="C6 TRANSCRIPTION FACTOR"/>
    <property type="match status" value="1"/>
</dbReference>
<comment type="caution">
    <text evidence="3">The sequence shown here is derived from an EMBL/GenBank/DDBJ whole genome shotgun (WGS) entry which is preliminary data.</text>
</comment>
<dbReference type="Proteomes" id="UP000807025">
    <property type="component" value="Unassembled WGS sequence"/>
</dbReference>
<feature type="region of interest" description="Disordered" evidence="1">
    <location>
        <begin position="195"/>
        <end position="217"/>
    </location>
</feature>
<dbReference type="InterPro" id="IPR056146">
    <property type="entry name" value="DUF7729"/>
</dbReference>
<dbReference type="EMBL" id="MU154552">
    <property type="protein sequence ID" value="KAF9496411.1"/>
    <property type="molecule type" value="Genomic_DNA"/>
</dbReference>
<organism evidence="3 4">
    <name type="scientific">Pleurotus eryngii</name>
    <name type="common">Boletus of the steppes</name>
    <dbReference type="NCBI Taxonomy" id="5323"/>
    <lineage>
        <taxon>Eukaryota</taxon>
        <taxon>Fungi</taxon>
        <taxon>Dikarya</taxon>
        <taxon>Basidiomycota</taxon>
        <taxon>Agaricomycotina</taxon>
        <taxon>Agaricomycetes</taxon>
        <taxon>Agaricomycetidae</taxon>
        <taxon>Agaricales</taxon>
        <taxon>Pleurotineae</taxon>
        <taxon>Pleurotaceae</taxon>
        <taxon>Pleurotus</taxon>
    </lineage>
</organism>
<proteinExistence type="predicted"/>
<evidence type="ECO:0000313" key="4">
    <source>
        <dbReference type="Proteomes" id="UP000807025"/>
    </source>
</evidence>